<feature type="compositionally biased region" description="Basic residues" evidence="1">
    <location>
        <begin position="198"/>
        <end position="215"/>
    </location>
</feature>
<accession>A0A9Q1IT30</accession>
<name>A0A9Q1IT30_SYNKA</name>
<feature type="compositionally biased region" description="Basic and acidic residues" evidence="1">
    <location>
        <begin position="271"/>
        <end position="288"/>
    </location>
</feature>
<sequence length="334" mass="36817">MNEEFPVSAGHKLALIKSLPFVHTARRYYRLDGLVRSSDRPRRGRSRPWRSAEKTIKLDYLEEVKVVTSSVSRPSPEGGPRVRFFFSKLARPRRASGGEDRAPDPPLLSGTDSLHARAAVGDAALGRDTLIIDTSNAPCGPGFFPGLRLSEGRFAIDRELPFPPPGGLGGPRLGPSQGKKAAPETGPRPSSGLPRTLRPPKTRPLSLRRGKRVAQRRPPPPPSGGAVRYPLDERGCRWFRHPRCPRLGRASVSDRREGGSGPRRTPLLRPALRERTRGPRARAREKAARPPPLRRAPRPSFRLRPQIRRGDPLNLSILLSGGKETNQDSLSNGE</sequence>
<proteinExistence type="predicted"/>
<feature type="compositionally biased region" description="Polar residues" evidence="1">
    <location>
        <begin position="323"/>
        <end position="334"/>
    </location>
</feature>
<gene>
    <name evidence="2" type="ORF">SKAU_G00212820</name>
</gene>
<evidence type="ECO:0000313" key="3">
    <source>
        <dbReference type="Proteomes" id="UP001152622"/>
    </source>
</evidence>
<organism evidence="2 3">
    <name type="scientific">Synaphobranchus kaupii</name>
    <name type="common">Kaup's arrowtooth eel</name>
    <dbReference type="NCBI Taxonomy" id="118154"/>
    <lineage>
        <taxon>Eukaryota</taxon>
        <taxon>Metazoa</taxon>
        <taxon>Chordata</taxon>
        <taxon>Craniata</taxon>
        <taxon>Vertebrata</taxon>
        <taxon>Euteleostomi</taxon>
        <taxon>Actinopterygii</taxon>
        <taxon>Neopterygii</taxon>
        <taxon>Teleostei</taxon>
        <taxon>Anguilliformes</taxon>
        <taxon>Synaphobranchidae</taxon>
        <taxon>Synaphobranchus</taxon>
    </lineage>
</organism>
<evidence type="ECO:0000313" key="2">
    <source>
        <dbReference type="EMBL" id="KAJ8353715.1"/>
    </source>
</evidence>
<protein>
    <submittedName>
        <fullName evidence="2">Uncharacterized protein</fullName>
    </submittedName>
</protein>
<dbReference type="PANTHER" id="PTHR33626:SF2">
    <property type="match status" value="1"/>
</dbReference>
<feature type="region of interest" description="Disordered" evidence="1">
    <location>
        <begin position="249"/>
        <end position="334"/>
    </location>
</feature>
<dbReference type="OrthoDB" id="8672793at2759"/>
<feature type="region of interest" description="Disordered" evidence="1">
    <location>
        <begin position="157"/>
        <end position="230"/>
    </location>
</feature>
<dbReference type="AlphaFoldDB" id="A0A9Q1IT30"/>
<dbReference type="PANTHER" id="PTHR33626">
    <property type="entry name" value="ZGC:158463"/>
    <property type="match status" value="1"/>
</dbReference>
<keyword evidence="3" id="KW-1185">Reference proteome</keyword>
<comment type="caution">
    <text evidence="2">The sequence shown here is derived from an EMBL/GenBank/DDBJ whole genome shotgun (WGS) entry which is preliminary data.</text>
</comment>
<dbReference type="Proteomes" id="UP001152622">
    <property type="component" value="Chromosome 7"/>
</dbReference>
<evidence type="ECO:0000256" key="1">
    <source>
        <dbReference type="SAM" id="MobiDB-lite"/>
    </source>
</evidence>
<reference evidence="2" key="1">
    <citation type="journal article" date="2023" name="Science">
        <title>Genome structures resolve the early diversification of teleost fishes.</title>
        <authorList>
            <person name="Parey E."/>
            <person name="Louis A."/>
            <person name="Montfort J."/>
            <person name="Bouchez O."/>
            <person name="Roques C."/>
            <person name="Iampietro C."/>
            <person name="Lluch J."/>
            <person name="Castinel A."/>
            <person name="Donnadieu C."/>
            <person name="Desvignes T."/>
            <person name="Floi Bucao C."/>
            <person name="Jouanno E."/>
            <person name="Wen M."/>
            <person name="Mejri S."/>
            <person name="Dirks R."/>
            <person name="Jansen H."/>
            <person name="Henkel C."/>
            <person name="Chen W.J."/>
            <person name="Zahm M."/>
            <person name="Cabau C."/>
            <person name="Klopp C."/>
            <person name="Thompson A.W."/>
            <person name="Robinson-Rechavi M."/>
            <person name="Braasch I."/>
            <person name="Lecointre G."/>
            <person name="Bobe J."/>
            <person name="Postlethwait J.H."/>
            <person name="Berthelot C."/>
            <person name="Roest Crollius H."/>
            <person name="Guiguen Y."/>
        </authorList>
    </citation>
    <scope>NUCLEOTIDE SEQUENCE</scope>
    <source>
        <strain evidence="2">WJC10195</strain>
    </source>
</reference>
<dbReference type="EMBL" id="JAINUF010000007">
    <property type="protein sequence ID" value="KAJ8353715.1"/>
    <property type="molecule type" value="Genomic_DNA"/>
</dbReference>
<feature type="region of interest" description="Disordered" evidence="1">
    <location>
        <begin position="93"/>
        <end position="112"/>
    </location>
</feature>